<dbReference type="SMART" id="SM00671">
    <property type="entry name" value="SEL1"/>
    <property type="match status" value="7"/>
</dbReference>
<protein>
    <recommendedName>
        <fullName evidence="4">HCP-like protein</fullName>
    </recommendedName>
</protein>
<dbReference type="Gene3D" id="1.25.40.10">
    <property type="entry name" value="Tetratricopeptide repeat domain"/>
    <property type="match status" value="3"/>
</dbReference>
<feature type="region of interest" description="Disordered" evidence="1">
    <location>
        <begin position="125"/>
        <end position="169"/>
    </location>
</feature>
<feature type="compositionally biased region" description="Polar residues" evidence="1">
    <location>
        <begin position="146"/>
        <end position="156"/>
    </location>
</feature>
<name>A0A9P5RUD3_9FUNG</name>
<organism evidence="2 3">
    <name type="scientific">Linnemannia schmuckeri</name>
    <dbReference type="NCBI Taxonomy" id="64567"/>
    <lineage>
        <taxon>Eukaryota</taxon>
        <taxon>Fungi</taxon>
        <taxon>Fungi incertae sedis</taxon>
        <taxon>Mucoromycota</taxon>
        <taxon>Mortierellomycotina</taxon>
        <taxon>Mortierellomycetes</taxon>
        <taxon>Mortierellales</taxon>
        <taxon>Mortierellaceae</taxon>
        <taxon>Linnemannia</taxon>
    </lineage>
</organism>
<dbReference type="AlphaFoldDB" id="A0A9P5RUD3"/>
<feature type="compositionally biased region" description="Polar residues" evidence="1">
    <location>
        <begin position="1"/>
        <end position="18"/>
    </location>
</feature>
<evidence type="ECO:0008006" key="4">
    <source>
        <dbReference type="Google" id="ProtNLM"/>
    </source>
</evidence>
<dbReference type="Proteomes" id="UP000748756">
    <property type="component" value="Unassembled WGS sequence"/>
</dbReference>
<dbReference type="PANTHER" id="PTHR43628:SF1">
    <property type="entry name" value="CHITIN SYNTHASE REGULATORY FACTOR 2-RELATED"/>
    <property type="match status" value="1"/>
</dbReference>
<gene>
    <name evidence="2" type="ORF">BG015_010272</name>
</gene>
<evidence type="ECO:0000313" key="2">
    <source>
        <dbReference type="EMBL" id="KAF9148028.1"/>
    </source>
</evidence>
<dbReference type="InterPro" id="IPR006597">
    <property type="entry name" value="Sel1-like"/>
</dbReference>
<dbReference type="OrthoDB" id="20872at2759"/>
<dbReference type="Pfam" id="PF08238">
    <property type="entry name" value="Sel1"/>
    <property type="match status" value="8"/>
</dbReference>
<comment type="caution">
    <text evidence="2">The sequence shown here is derived from an EMBL/GenBank/DDBJ whole genome shotgun (WGS) entry which is preliminary data.</text>
</comment>
<reference evidence="2" key="1">
    <citation type="journal article" date="2020" name="Fungal Divers.">
        <title>Resolving the Mortierellaceae phylogeny through synthesis of multi-gene phylogenetics and phylogenomics.</title>
        <authorList>
            <person name="Vandepol N."/>
            <person name="Liber J."/>
            <person name="Desiro A."/>
            <person name="Na H."/>
            <person name="Kennedy M."/>
            <person name="Barry K."/>
            <person name="Grigoriev I.V."/>
            <person name="Miller A.N."/>
            <person name="O'Donnell K."/>
            <person name="Stajich J.E."/>
            <person name="Bonito G."/>
        </authorList>
    </citation>
    <scope>NUCLEOTIDE SEQUENCE</scope>
    <source>
        <strain evidence="2">NRRL 6426</strain>
    </source>
</reference>
<evidence type="ECO:0000313" key="3">
    <source>
        <dbReference type="Proteomes" id="UP000748756"/>
    </source>
</evidence>
<dbReference type="PANTHER" id="PTHR43628">
    <property type="entry name" value="ACTIVATOR OF C KINASE PROTEIN 1-RELATED"/>
    <property type="match status" value="1"/>
</dbReference>
<dbReference type="SUPFAM" id="SSF81901">
    <property type="entry name" value="HCP-like"/>
    <property type="match status" value="2"/>
</dbReference>
<proteinExistence type="predicted"/>
<evidence type="ECO:0000256" key="1">
    <source>
        <dbReference type="SAM" id="MobiDB-lite"/>
    </source>
</evidence>
<dbReference type="InterPro" id="IPR011990">
    <property type="entry name" value="TPR-like_helical_dom_sf"/>
</dbReference>
<dbReference type="InterPro" id="IPR052945">
    <property type="entry name" value="Mitotic_Regulator"/>
</dbReference>
<dbReference type="EMBL" id="JAAAUQ010000720">
    <property type="protein sequence ID" value="KAF9148028.1"/>
    <property type="molecule type" value="Genomic_DNA"/>
</dbReference>
<accession>A0A9P5RUD3</accession>
<keyword evidence="3" id="KW-1185">Reference proteome</keyword>
<sequence>MHRQYLSNTYKQSDQSSRTAHHHPHPHHPTEESSPNLPLGSHYWARIVLWENILAVFHDALYVRHETGVLPFMKDIKFRTLSPQRIAAIPDATLEIVIEGQVPYTEAGTSQTIPEQVFMDISVNTSRGGGEGGRSTYYPPPPPPTSFLSTQDSSSFIAPAPSNKTPRAPECLSGDYVDYRMYDHTPLPSDAHYVPPAAPIDVVKIADTLSRTYLGSAGADQHMSGKERGYGSRPGPQAIVDDRLKMPFYQQQQCRVEQNQDQHGDRIRQQSPLTDLKVVEDLQPALHVKEEDLESPETLSAYKCDAENGSASAAYAIALQYDNGLDGTLKDDKKAAEWYMISAKQGYASAQYNLAVMYDEGRGLQQSDAEAMEWYLHAAAQDHAGAAYNLGLFYEHGQGVLQSFTEAMHWYMKAAELGHDLHKAFEWYLRAAEQEHASAEHNLGVMYENGEAPGLQDYTKAMEYYLRASSRGHARAQFSVGLLYDTGKGIDQNSRKALEWYLKSAELNHAPAQFNVGFMYEHGEEVSRDLGVAFEWYLRAAKQEHAKAQYSVGVFYQRGIEGKVARDLRVAKDWLEKAVAQGHELAPRDLEAVRILMKDSGMPVASSPIKVQVQAQAGSKGGFSKLKSLWKR</sequence>
<feature type="region of interest" description="Disordered" evidence="1">
    <location>
        <begin position="1"/>
        <end position="36"/>
    </location>
</feature>